<name>A0ABQ5G808_9ASTR</name>
<evidence type="ECO:0000256" key="2">
    <source>
        <dbReference type="ARBA" id="ARBA00006787"/>
    </source>
</evidence>
<dbReference type="Pfam" id="PF03055">
    <property type="entry name" value="RPE65"/>
    <property type="match status" value="1"/>
</dbReference>
<comment type="cofactor">
    <cofactor evidence="1">
        <name>Fe(2+)</name>
        <dbReference type="ChEBI" id="CHEBI:29033"/>
    </cofactor>
</comment>
<keyword evidence="4 6" id="KW-0223">Dioxygenase</keyword>
<dbReference type="PANTHER" id="PTHR10543:SF46">
    <property type="entry name" value="CAROTENOID CLEAVAGE DIOXYGENASE 4, CHLOROPLASTIC-RELATED"/>
    <property type="match status" value="1"/>
</dbReference>
<evidence type="ECO:0000256" key="3">
    <source>
        <dbReference type="ARBA" id="ARBA00022723"/>
    </source>
</evidence>
<keyword evidence="4 6" id="KW-0560">Oxidoreductase</keyword>
<reference evidence="6" key="1">
    <citation type="journal article" date="2022" name="Int. J. Mol. Sci.">
        <title>Draft Genome of Tanacetum Coccineum: Genomic Comparison of Closely Related Tanacetum-Family Plants.</title>
        <authorList>
            <person name="Yamashiro T."/>
            <person name="Shiraishi A."/>
            <person name="Nakayama K."/>
            <person name="Satake H."/>
        </authorList>
    </citation>
    <scope>NUCLEOTIDE SEQUENCE</scope>
</reference>
<comment type="similarity">
    <text evidence="2">Belongs to the carotenoid oxygenase family.</text>
</comment>
<sequence>MPKISGVVKLEISLSEVDRRECIVASRMFGPGCFGGEPFFVAKEPENPDAAEDEGYIVSYVHNEITGESMFVVMDESRQRSRLSLL</sequence>
<evidence type="ECO:0000256" key="5">
    <source>
        <dbReference type="ARBA" id="ARBA00023004"/>
    </source>
</evidence>
<comment type="caution">
    <text evidence="6">The sequence shown here is derived from an EMBL/GenBank/DDBJ whole genome shotgun (WGS) entry which is preliminary data.</text>
</comment>
<dbReference type="Proteomes" id="UP001151760">
    <property type="component" value="Unassembled WGS sequence"/>
</dbReference>
<keyword evidence="3" id="KW-0479">Metal-binding</keyword>
<evidence type="ECO:0000313" key="6">
    <source>
        <dbReference type="EMBL" id="GJT71142.1"/>
    </source>
</evidence>
<gene>
    <name evidence="6" type="ORF">Tco_1030428</name>
</gene>
<keyword evidence="7" id="KW-1185">Reference proteome</keyword>
<reference evidence="6" key="2">
    <citation type="submission" date="2022-01" db="EMBL/GenBank/DDBJ databases">
        <authorList>
            <person name="Yamashiro T."/>
            <person name="Shiraishi A."/>
            <person name="Satake H."/>
            <person name="Nakayama K."/>
        </authorList>
    </citation>
    <scope>NUCLEOTIDE SEQUENCE</scope>
</reference>
<proteinExistence type="inferred from homology"/>
<dbReference type="PANTHER" id="PTHR10543">
    <property type="entry name" value="BETA-CAROTENE DIOXYGENASE"/>
    <property type="match status" value="1"/>
</dbReference>
<evidence type="ECO:0000256" key="1">
    <source>
        <dbReference type="ARBA" id="ARBA00001954"/>
    </source>
</evidence>
<accession>A0ABQ5G808</accession>
<dbReference type="GO" id="GO:0051213">
    <property type="term" value="F:dioxygenase activity"/>
    <property type="evidence" value="ECO:0007669"/>
    <property type="project" value="UniProtKB-KW"/>
</dbReference>
<protein>
    <submittedName>
        <fullName evidence="6">Carotenoid cleavage dioxygenase</fullName>
    </submittedName>
</protein>
<dbReference type="InterPro" id="IPR004294">
    <property type="entry name" value="Carotenoid_Oase"/>
</dbReference>
<keyword evidence="5" id="KW-0408">Iron</keyword>
<dbReference type="EMBL" id="BQNB010018142">
    <property type="protein sequence ID" value="GJT71142.1"/>
    <property type="molecule type" value="Genomic_DNA"/>
</dbReference>
<evidence type="ECO:0000313" key="7">
    <source>
        <dbReference type="Proteomes" id="UP001151760"/>
    </source>
</evidence>
<organism evidence="6 7">
    <name type="scientific">Tanacetum coccineum</name>
    <dbReference type="NCBI Taxonomy" id="301880"/>
    <lineage>
        <taxon>Eukaryota</taxon>
        <taxon>Viridiplantae</taxon>
        <taxon>Streptophyta</taxon>
        <taxon>Embryophyta</taxon>
        <taxon>Tracheophyta</taxon>
        <taxon>Spermatophyta</taxon>
        <taxon>Magnoliopsida</taxon>
        <taxon>eudicotyledons</taxon>
        <taxon>Gunneridae</taxon>
        <taxon>Pentapetalae</taxon>
        <taxon>asterids</taxon>
        <taxon>campanulids</taxon>
        <taxon>Asterales</taxon>
        <taxon>Asteraceae</taxon>
        <taxon>Asteroideae</taxon>
        <taxon>Anthemideae</taxon>
        <taxon>Anthemidinae</taxon>
        <taxon>Tanacetum</taxon>
    </lineage>
</organism>
<evidence type="ECO:0000256" key="4">
    <source>
        <dbReference type="ARBA" id="ARBA00022964"/>
    </source>
</evidence>